<proteinExistence type="predicted"/>
<gene>
    <name evidence="2" type="ORF">RCIX1819</name>
</gene>
<evidence type="ECO:0000313" key="2">
    <source>
        <dbReference type="EMBL" id="CAJ37009.1"/>
    </source>
</evidence>
<name>Q0W3N4_METAR</name>
<reference evidence="2 3" key="1">
    <citation type="journal article" date="2006" name="Science">
        <title>Genome of rice cluster I archaea -- the key methane producers in the rice rhizosphere.</title>
        <authorList>
            <person name="Erkel C."/>
            <person name="Kube M."/>
            <person name="Reinhardt R."/>
            <person name="Liesack W."/>
        </authorList>
    </citation>
    <scope>NUCLEOTIDE SEQUENCE [LARGE SCALE GENOMIC DNA]</scope>
    <source>
        <strain evidence="3">DSM 22066 / NBRC 105507 / MRE50</strain>
    </source>
</reference>
<evidence type="ECO:0008006" key="4">
    <source>
        <dbReference type="Google" id="ProtNLM"/>
    </source>
</evidence>
<accession>Q0W3N4</accession>
<feature type="compositionally biased region" description="Low complexity" evidence="1">
    <location>
        <begin position="459"/>
        <end position="474"/>
    </location>
</feature>
<dbReference type="AlphaFoldDB" id="Q0W3N4"/>
<dbReference type="Proteomes" id="UP000000663">
    <property type="component" value="Chromosome"/>
</dbReference>
<dbReference type="STRING" id="351160.RCIX1819"/>
<dbReference type="KEGG" id="rci:RCIX1819"/>
<dbReference type="EMBL" id="AM114193">
    <property type="protein sequence ID" value="CAJ37009.1"/>
    <property type="molecule type" value="Genomic_DNA"/>
</dbReference>
<evidence type="ECO:0000256" key="1">
    <source>
        <dbReference type="SAM" id="MobiDB-lite"/>
    </source>
</evidence>
<dbReference type="PATRIC" id="fig|351160.9.peg.1267"/>
<organism evidence="2 3">
    <name type="scientific">Methanocella arvoryzae (strain DSM 22066 / NBRC 105507 / MRE50)</name>
    <dbReference type="NCBI Taxonomy" id="351160"/>
    <lineage>
        <taxon>Archaea</taxon>
        <taxon>Methanobacteriati</taxon>
        <taxon>Methanobacteriota</taxon>
        <taxon>Stenosarchaea group</taxon>
        <taxon>Methanomicrobia</taxon>
        <taxon>Methanocellales</taxon>
        <taxon>Methanocellaceae</taxon>
        <taxon>Methanocella</taxon>
    </lineage>
</organism>
<dbReference type="eggNOG" id="arCOG09432">
    <property type="taxonomic scope" value="Archaea"/>
</dbReference>
<sequence length="550" mass="60500">MSLLVLALAIAASPAASAEEYRWQVNYQHVTLDINQSGQVSMIYQVDATIEKGVWNEVWIPATKSNMQISSVVDSTGKSHSYYIDGGQIKTQDYDLRPGDHIGLTIYSTLPNFIYKSNIEGYGIVSFTPPWWDMTISDTSVKYVLPAEINVSEVFTGNREYSGIGTENGRTIVYFNSTHLSNNQQFDTAVSFPERYLAPGAVTSKDDYTPPVYTTGDDDGVGAFFTDVCCSSGCLPFIGIGLIIIFSIIASGNRKQYSPPVVSMDGVGVNKDLDPVEAAMLLRIDPRRILTMIMFDLMKKGNIKLISTEPIRLEPVSRKDLNYYEAAFMDAIIKDALDEDRLVRCFKLLAQRVVDKTRPFCRKDTEAYYRQKIEEKWDDVKAVDTPELKLQKYDTAMLWLMADEQFATKTKDYLRAPGWNTMTIPAYYWWYPYYFGHQQTATTPTTSATTDAMRPQTGTTVSQPQQPTNQTTSSVEAFANKVSNSVETMSAGVVGSIESFLGVRNAANAPPAQPAPARQGGTSCACVSCACACAHCACACACAGGGGGCT</sequence>
<evidence type="ECO:0000313" key="3">
    <source>
        <dbReference type="Proteomes" id="UP000000663"/>
    </source>
</evidence>
<feature type="region of interest" description="Disordered" evidence="1">
    <location>
        <begin position="444"/>
        <end position="474"/>
    </location>
</feature>
<protein>
    <recommendedName>
        <fullName evidence="4">DUF2207 domain-containing protein</fullName>
    </recommendedName>
</protein>
<keyword evidence="3" id="KW-1185">Reference proteome</keyword>